<feature type="region of interest" description="Disordered" evidence="1">
    <location>
        <begin position="75"/>
        <end position="94"/>
    </location>
</feature>
<reference evidence="2 3" key="1">
    <citation type="journal article" date="2019" name="Emerg. Microbes Infect.">
        <title>Comprehensive subspecies identification of 175 nontuberculous mycobacteria species based on 7547 genomic profiles.</title>
        <authorList>
            <person name="Matsumoto Y."/>
            <person name="Kinjo T."/>
            <person name="Motooka D."/>
            <person name="Nabeya D."/>
            <person name="Jung N."/>
            <person name="Uechi K."/>
            <person name="Horii T."/>
            <person name="Iida T."/>
            <person name="Fujita J."/>
            <person name="Nakamura S."/>
        </authorList>
    </citation>
    <scope>NUCLEOTIDE SEQUENCE [LARGE SCALE GENOMIC DNA]</scope>
    <source>
        <strain evidence="2 3">JCM 12657</strain>
    </source>
</reference>
<dbReference type="Proteomes" id="UP000467164">
    <property type="component" value="Chromosome"/>
</dbReference>
<proteinExistence type="predicted"/>
<dbReference type="EMBL" id="AP022572">
    <property type="protein sequence ID" value="BBX56284.1"/>
    <property type="molecule type" value="Genomic_DNA"/>
</dbReference>
<dbReference type="KEGG" id="msho:MSHO_16290"/>
<protein>
    <submittedName>
        <fullName evidence="2">ESX-1 secretion-associated protein EspD</fullName>
    </submittedName>
</protein>
<sequence>MRRAAAYAPGSFSIWPTRAREANFAMLDTKVRRDAVVNLPGNDFDSDDFDAVDLWDPDGKQRWTADPIVGFAGAGAQDSEASADDSPAPQEQPEEDEIAVFTVTNPQGSVAVSALMDGRTEDIELSKKVARMSESQLASEILVLADLARQKAQAAQYAFILNKLTHAADGDQQRVQQLQDFVGNTWSLPSPEEAAAAEAEVFATRYGDDRSAHDSASEQCGFA</sequence>
<evidence type="ECO:0000256" key="1">
    <source>
        <dbReference type="SAM" id="MobiDB-lite"/>
    </source>
</evidence>
<gene>
    <name evidence="2" type="primary">espD</name>
    <name evidence="2" type="ORF">MSHO_16290</name>
</gene>
<accession>A0A7I7L8Y8</accession>
<keyword evidence="3" id="KW-1185">Reference proteome</keyword>
<dbReference type="AlphaFoldDB" id="A0A7I7L8Y8"/>
<evidence type="ECO:0000313" key="3">
    <source>
        <dbReference type="Proteomes" id="UP000467164"/>
    </source>
</evidence>
<evidence type="ECO:0000313" key="2">
    <source>
        <dbReference type="EMBL" id="BBX56284.1"/>
    </source>
</evidence>
<organism evidence="2 3">
    <name type="scientific">Mycobacterium shottsii</name>
    <dbReference type="NCBI Taxonomy" id="133549"/>
    <lineage>
        <taxon>Bacteria</taxon>
        <taxon>Bacillati</taxon>
        <taxon>Actinomycetota</taxon>
        <taxon>Actinomycetes</taxon>
        <taxon>Mycobacteriales</taxon>
        <taxon>Mycobacteriaceae</taxon>
        <taxon>Mycobacterium</taxon>
        <taxon>Mycobacterium ulcerans group</taxon>
    </lineage>
</organism>
<name>A0A7I7L8Y8_9MYCO</name>